<evidence type="ECO:0000313" key="5">
    <source>
        <dbReference type="EMBL" id="MDL5031193.1"/>
    </source>
</evidence>
<keyword evidence="3" id="KW-1133">Transmembrane helix</keyword>
<dbReference type="Proteomes" id="UP001238603">
    <property type="component" value="Unassembled WGS sequence"/>
</dbReference>
<organism evidence="5 6">
    <name type="scientific">Roseateles subflavus</name>
    <dbReference type="NCBI Taxonomy" id="3053353"/>
    <lineage>
        <taxon>Bacteria</taxon>
        <taxon>Pseudomonadati</taxon>
        <taxon>Pseudomonadota</taxon>
        <taxon>Betaproteobacteria</taxon>
        <taxon>Burkholderiales</taxon>
        <taxon>Sphaerotilaceae</taxon>
        <taxon>Roseateles</taxon>
    </lineage>
</organism>
<dbReference type="NCBIfam" id="TIGR00254">
    <property type="entry name" value="GGDEF"/>
    <property type="match status" value="1"/>
</dbReference>
<dbReference type="InterPro" id="IPR050469">
    <property type="entry name" value="Diguanylate_Cyclase"/>
</dbReference>
<dbReference type="PANTHER" id="PTHR45138">
    <property type="entry name" value="REGULATORY COMPONENTS OF SENSORY TRANSDUCTION SYSTEM"/>
    <property type="match status" value="1"/>
</dbReference>
<dbReference type="CDD" id="cd01949">
    <property type="entry name" value="GGDEF"/>
    <property type="match status" value="1"/>
</dbReference>
<evidence type="ECO:0000256" key="1">
    <source>
        <dbReference type="ARBA" id="ARBA00012528"/>
    </source>
</evidence>
<keyword evidence="5" id="KW-0808">Transferase</keyword>
<dbReference type="RefSeq" id="WP_285981306.1">
    <property type="nucleotide sequence ID" value="NZ_JASVDS010000001.1"/>
</dbReference>
<gene>
    <name evidence="5" type="ORF">QRD43_04670</name>
</gene>
<keyword evidence="5" id="KW-0548">Nucleotidyltransferase</keyword>
<reference evidence="5 6" key="1">
    <citation type="submission" date="2023-06" db="EMBL/GenBank/DDBJ databases">
        <title>Pelomonas sp. APW6 16S ribosomal RNA gene genome sequencing and assembly.</title>
        <authorList>
            <person name="Woo H."/>
        </authorList>
    </citation>
    <scope>NUCLEOTIDE SEQUENCE [LARGE SCALE GENOMIC DNA]</scope>
    <source>
        <strain evidence="5 6">APW6</strain>
    </source>
</reference>
<evidence type="ECO:0000259" key="4">
    <source>
        <dbReference type="PROSITE" id="PS50887"/>
    </source>
</evidence>
<dbReference type="Pfam" id="PF00990">
    <property type="entry name" value="GGDEF"/>
    <property type="match status" value="1"/>
</dbReference>
<feature type="coiled-coil region" evidence="2">
    <location>
        <begin position="223"/>
        <end position="271"/>
    </location>
</feature>
<proteinExistence type="predicted"/>
<keyword evidence="2" id="KW-0175">Coiled coil</keyword>
<keyword evidence="3" id="KW-0472">Membrane</keyword>
<dbReference type="InterPro" id="IPR029787">
    <property type="entry name" value="Nucleotide_cyclase"/>
</dbReference>
<dbReference type="Gene3D" id="3.30.70.270">
    <property type="match status" value="1"/>
</dbReference>
<evidence type="ECO:0000256" key="3">
    <source>
        <dbReference type="SAM" id="Phobius"/>
    </source>
</evidence>
<dbReference type="PROSITE" id="PS50887">
    <property type="entry name" value="GGDEF"/>
    <property type="match status" value="1"/>
</dbReference>
<dbReference type="InterPro" id="IPR000160">
    <property type="entry name" value="GGDEF_dom"/>
</dbReference>
<dbReference type="InterPro" id="IPR043128">
    <property type="entry name" value="Rev_trsase/Diguanyl_cyclase"/>
</dbReference>
<dbReference type="EC" id="2.7.7.65" evidence="1"/>
<dbReference type="PANTHER" id="PTHR45138:SF24">
    <property type="entry name" value="DIGUANYLATE CYCLASE DGCC-RELATED"/>
    <property type="match status" value="1"/>
</dbReference>
<keyword evidence="3" id="KW-0812">Transmembrane</keyword>
<protein>
    <recommendedName>
        <fullName evidence="1">diguanylate cyclase</fullName>
        <ecNumber evidence="1">2.7.7.65</ecNumber>
    </recommendedName>
</protein>
<feature type="transmembrane region" description="Helical" evidence="3">
    <location>
        <begin position="16"/>
        <end position="35"/>
    </location>
</feature>
<feature type="transmembrane region" description="Helical" evidence="3">
    <location>
        <begin position="151"/>
        <end position="175"/>
    </location>
</feature>
<evidence type="ECO:0000256" key="2">
    <source>
        <dbReference type="SAM" id="Coils"/>
    </source>
</evidence>
<name>A0ABT7LEB3_9BURK</name>
<dbReference type="SUPFAM" id="SSF55073">
    <property type="entry name" value="Nucleotide cyclase"/>
    <property type="match status" value="1"/>
</dbReference>
<dbReference type="EMBL" id="JASVDS010000001">
    <property type="protein sequence ID" value="MDL5031193.1"/>
    <property type="molecule type" value="Genomic_DNA"/>
</dbReference>
<comment type="caution">
    <text evidence="5">The sequence shown here is derived from an EMBL/GenBank/DDBJ whole genome shotgun (WGS) entry which is preliminary data.</text>
</comment>
<dbReference type="GO" id="GO:0052621">
    <property type="term" value="F:diguanylate cyclase activity"/>
    <property type="evidence" value="ECO:0007669"/>
    <property type="project" value="UniProtKB-EC"/>
</dbReference>
<keyword evidence="6" id="KW-1185">Reference proteome</keyword>
<evidence type="ECO:0000313" key="6">
    <source>
        <dbReference type="Proteomes" id="UP001238603"/>
    </source>
</evidence>
<accession>A0ABT7LEB3</accession>
<dbReference type="SMART" id="SM00267">
    <property type="entry name" value="GGDEF"/>
    <property type="match status" value="1"/>
</dbReference>
<feature type="domain" description="GGDEF" evidence="4">
    <location>
        <begin position="299"/>
        <end position="436"/>
    </location>
</feature>
<sequence>MNATYAPLRSLKSRTLMGLLLLGLAMVLVLGGWHLRRELNLQAEQAEASQQLLPLLYAEPLSRAMASSQTSAAQRLLEAMVSRHELQSAELRGRDGLRLLSGPDALPGQDSPHSEFALRLPGDSEEIGRVRVIAPELSAWGQLGKPSMQHWLLQLLALALALGLGAAMLVDRLLLRHLRRMASDMERFDPSRPPSEFSWFDDGLPARTPAELQQINRAMAHVHQSVDQQLQRKQREMRDLSAQVAQQARALHEAQAALDIKQRELAQLARHDKLTGLANRREFDDALRREFKRAQRQQSRLALAVLDLDHLKAYNELHGHDAGDELLRRFARLLGERFKRDTDLVARLGGEEFGALLPGFDADSAQGLLESLREEWRRLSLPHGASPVDAVVTVSIGLAAYSPAQPYLSPLALMQAADEALYIAKHAGRDRLSLAA</sequence>